<name>A0A4P6M3Y9_9FIRM</name>
<dbReference type="GO" id="GO:0016779">
    <property type="term" value="F:nucleotidyltransferase activity"/>
    <property type="evidence" value="ECO:0007669"/>
    <property type="project" value="InterPro"/>
</dbReference>
<dbReference type="Pfam" id="PF01909">
    <property type="entry name" value="NTP_transf_2"/>
    <property type="match status" value="1"/>
</dbReference>
<sequence length="116" mass="13285">MVGDEVRKVTMDLAEELKKLYKDKLKAVILYGSEVRGTAQEDSDIDILVLVDVEPEELRSYEDALSDISTEFALEFFKVFSIIDVSFKEFSKWKDVSPFYKNVAREGVILYAMSIS</sequence>
<evidence type="ECO:0000313" key="3">
    <source>
        <dbReference type="Proteomes" id="UP000289794"/>
    </source>
</evidence>
<organism evidence="2 3">
    <name type="scientific">Blautia producta</name>
    <dbReference type="NCBI Taxonomy" id="33035"/>
    <lineage>
        <taxon>Bacteria</taxon>
        <taxon>Bacillati</taxon>
        <taxon>Bacillota</taxon>
        <taxon>Clostridia</taxon>
        <taxon>Lachnospirales</taxon>
        <taxon>Lachnospiraceae</taxon>
        <taxon>Blautia</taxon>
    </lineage>
</organism>
<dbReference type="Gene3D" id="3.30.460.10">
    <property type="entry name" value="Beta Polymerase, domain 2"/>
    <property type="match status" value="1"/>
</dbReference>
<evidence type="ECO:0000259" key="1">
    <source>
        <dbReference type="Pfam" id="PF01909"/>
    </source>
</evidence>
<accession>A0A4P6M3Y9</accession>
<dbReference type="PANTHER" id="PTHR33933:SF1">
    <property type="entry name" value="PROTEIN ADENYLYLTRANSFERASE MNTA-RELATED"/>
    <property type="match status" value="1"/>
</dbReference>
<evidence type="ECO:0000313" key="2">
    <source>
        <dbReference type="EMBL" id="QBE98077.1"/>
    </source>
</evidence>
<dbReference type="Proteomes" id="UP000289794">
    <property type="component" value="Chromosome"/>
</dbReference>
<dbReference type="SUPFAM" id="SSF81301">
    <property type="entry name" value="Nucleotidyltransferase"/>
    <property type="match status" value="1"/>
</dbReference>
<dbReference type="AlphaFoldDB" id="A0A4P6M3Y9"/>
<dbReference type="PANTHER" id="PTHR33933">
    <property type="entry name" value="NUCLEOTIDYLTRANSFERASE"/>
    <property type="match status" value="1"/>
</dbReference>
<dbReference type="InterPro" id="IPR002934">
    <property type="entry name" value="Polymerase_NTP_transf_dom"/>
</dbReference>
<dbReference type="InterPro" id="IPR052548">
    <property type="entry name" value="Type_VII_TA_antitoxin"/>
</dbReference>
<gene>
    <name evidence="2" type="ORF">PMF13cell1_03641</name>
</gene>
<feature type="domain" description="Polymerase nucleotidyl transferase" evidence="1">
    <location>
        <begin position="12"/>
        <end position="85"/>
    </location>
</feature>
<dbReference type="InterPro" id="IPR043519">
    <property type="entry name" value="NT_sf"/>
</dbReference>
<proteinExistence type="predicted"/>
<dbReference type="EMBL" id="CP035945">
    <property type="protein sequence ID" value="QBE98077.1"/>
    <property type="molecule type" value="Genomic_DNA"/>
</dbReference>
<dbReference type="CDD" id="cd05403">
    <property type="entry name" value="NT_KNTase_like"/>
    <property type="match status" value="1"/>
</dbReference>
<reference evidence="2 3" key="1">
    <citation type="submission" date="2019-01" db="EMBL/GenBank/DDBJ databases">
        <title>PMF-metabolizing Aryl O-demethylase.</title>
        <authorList>
            <person name="Kim M."/>
        </authorList>
    </citation>
    <scope>NUCLEOTIDE SEQUENCE [LARGE SCALE GENOMIC DNA]</scope>
    <source>
        <strain evidence="2 3">PMF1</strain>
    </source>
</reference>
<dbReference type="RefSeq" id="WP_130181628.1">
    <property type="nucleotide sequence ID" value="NZ_CP035945.1"/>
</dbReference>
<protein>
    <recommendedName>
        <fullName evidence="1">Polymerase nucleotidyl transferase domain-containing protein</fullName>
    </recommendedName>
</protein>
<dbReference type="KEGG" id="bpro:PMF13cell1_03641"/>